<proteinExistence type="predicted"/>
<feature type="transmembrane region" description="Helical" evidence="1">
    <location>
        <begin position="12"/>
        <end position="39"/>
    </location>
</feature>
<evidence type="ECO:0000313" key="3">
    <source>
        <dbReference type="Proteomes" id="UP001302806"/>
    </source>
</evidence>
<reference evidence="2 3" key="1">
    <citation type="submission" date="2023-09" db="EMBL/GenBank/DDBJ databases">
        <title>Thalassobella suaedae gen. nov., sp. nov., a marine bacterium of the family Flavobacteriaceae isolated from a halophyte Suaeda japonica.</title>
        <authorList>
            <person name="Lee S.Y."/>
            <person name="Hwang C.Y."/>
        </authorList>
    </citation>
    <scope>NUCLEOTIDE SEQUENCE [LARGE SCALE GENOMIC DNA]</scope>
    <source>
        <strain evidence="2 3">HL-DH14</strain>
    </source>
</reference>
<keyword evidence="1" id="KW-1133">Transmembrane helix</keyword>
<feature type="transmembrane region" description="Helical" evidence="1">
    <location>
        <begin position="60"/>
        <end position="78"/>
    </location>
</feature>
<keyword evidence="1" id="KW-0472">Membrane</keyword>
<accession>A0ABY9XPJ7</accession>
<dbReference type="EMBL" id="CP134537">
    <property type="protein sequence ID" value="WNH07790.1"/>
    <property type="molecule type" value="Genomic_DNA"/>
</dbReference>
<name>A0ABY9XPJ7_9FLAO</name>
<gene>
    <name evidence="2" type="ORF">RHP51_11340</name>
</gene>
<sequence length="129" mass="14566">MDIIFSKLGIVGLWFVVLIPFTICIIIGLVVQWIAFFIIKIFNTKKPTVLKKQWLKHLEIPAIVLLPISIILRIISTIKTIVDAILISTGVLAVLAAQKSIVSFVTGVQIAFMEEQFLESYQNYDESLF</sequence>
<keyword evidence="1" id="KW-0812">Transmembrane</keyword>
<dbReference type="Proteomes" id="UP001302806">
    <property type="component" value="Chromosome"/>
</dbReference>
<evidence type="ECO:0000313" key="2">
    <source>
        <dbReference type="EMBL" id="WNH07790.1"/>
    </source>
</evidence>
<feature type="transmembrane region" description="Helical" evidence="1">
    <location>
        <begin position="84"/>
        <end position="112"/>
    </location>
</feature>
<evidence type="ECO:0000256" key="1">
    <source>
        <dbReference type="SAM" id="Phobius"/>
    </source>
</evidence>
<organism evidence="2 3">
    <name type="scientific">Thalassobellus suaedae</name>
    <dbReference type="NCBI Taxonomy" id="3074124"/>
    <lineage>
        <taxon>Bacteria</taxon>
        <taxon>Pseudomonadati</taxon>
        <taxon>Bacteroidota</taxon>
        <taxon>Flavobacteriia</taxon>
        <taxon>Flavobacteriales</taxon>
        <taxon>Flavobacteriaceae</taxon>
        <taxon>Thalassobellus</taxon>
    </lineage>
</organism>
<dbReference type="RefSeq" id="WP_415864655.1">
    <property type="nucleotide sequence ID" value="NZ_CP134537.1"/>
</dbReference>
<protein>
    <submittedName>
        <fullName evidence="2">Uncharacterized protein</fullName>
    </submittedName>
</protein>